<dbReference type="eggNOG" id="KOG0061">
    <property type="taxonomic scope" value="Eukaryota"/>
</dbReference>
<evidence type="ECO:0000256" key="4">
    <source>
        <dbReference type="ARBA" id="ARBA00022741"/>
    </source>
</evidence>
<organism evidence="10 11">
    <name type="scientific">Emiliania huxleyi (strain CCMP1516)</name>
    <dbReference type="NCBI Taxonomy" id="280463"/>
    <lineage>
        <taxon>Eukaryota</taxon>
        <taxon>Haptista</taxon>
        <taxon>Haptophyta</taxon>
        <taxon>Prymnesiophyceae</taxon>
        <taxon>Isochrysidales</taxon>
        <taxon>Noelaerhabdaceae</taxon>
        <taxon>Emiliania</taxon>
    </lineage>
</organism>
<sequence>MLSQHSIVWEGLCASVPDGRGQRRVLQDAHGHALSGEPPSADAWVSGESEDDASDSESPLEGGILGILGPSGAGKTTLLRILAGHALPDAGRVLLDGAEYDGATAERIGYEEKLYGCLTASETLMLAARLRAVPAASRGQLVTDTLAALGLTSVAASQVGRLSGGERKRVSVATEMMHSPSLLLLDEPTSGLDANAARALLGSLRALCPRLAVALTIHQPGAKLWAQLSHCCLLAPGAQLYFGATAAAPSYFAKLGLPRPHDASVAEHLLDLAADAEPLGLPLRIAALGPATHRPPAAAARLLHASTARATAARRARAGR</sequence>
<dbReference type="InterPro" id="IPR050352">
    <property type="entry name" value="ABCG_transporters"/>
</dbReference>
<dbReference type="PROSITE" id="PS50893">
    <property type="entry name" value="ABC_TRANSPORTER_2"/>
    <property type="match status" value="1"/>
</dbReference>
<keyword evidence="6" id="KW-1133">Transmembrane helix</keyword>
<evidence type="ECO:0000256" key="8">
    <source>
        <dbReference type="SAM" id="MobiDB-lite"/>
    </source>
</evidence>
<dbReference type="AlphaFoldDB" id="A0A0D3HYL6"/>
<feature type="region of interest" description="Disordered" evidence="8">
    <location>
        <begin position="32"/>
        <end position="61"/>
    </location>
</feature>
<dbReference type="InterPro" id="IPR017871">
    <property type="entry name" value="ABC_transporter-like_CS"/>
</dbReference>
<dbReference type="PANTHER" id="PTHR48041">
    <property type="entry name" value="ABC TRANSPORTER G FAMILY MEMBER 28"/>
    <property type="match status" value="1"/>
</dbReference>
<evidence type="ECO:0000256" key="1">
    <source>
        <dbReference type="ARBA" id="ARBA00004141"/>
    </source>
</evidence>
<reference evidence="11" key="1">
    <citation type="journal article" date="2013" name="Nature">
        <title>Pan genome of the phytoplankton Emiliania underpins its global distribution.</title>
        <authorList>
            <person name="Read B.A."/>
            <person name="Kegel J."/>
            <person name="Klute M.J."/>
            <person name="Kuo A."/>
            <person name="Lefebvre S.C."/>
            <person name="Maumus F."/>
            <person name="Mayer C."/>
            <person name="Miller J."/>
            <person name="Monier A."/>
            <person name="Salamov A."/>
            <person name="Young J."/>
            <person name="Aguilar M."/>
            <person name="Claverie J.M."/>
            <person name="Frickenhaus S."/>
            <person name="Gonzalez K."/>
            <person name="Herman E.K."/>
            <person name="Lin Y.C."/>
            <person name="Napier J."/>
            <person name="Ogata H."/>
            <person name="Sarno A.F."/>
            <person name="Shmutz J."/>
            <person name="Schroeder D."/>
            <person name="de Vargas C."/>
            <person name="Verret F."/>
            <person name="von Dassow P."/>
            <person name="Valentin K."/>
            <person name="Van de Peer Y."/>
            <person name="Wheeler G."/>
            <person name="Dacks J.B."/>
            <person name="Delwiche C.F."/>
            <person name="Dyhrman S.T."/>
            <person name="Glockner G."/>
            <person name="John U."/>
            <person name="Richards T."/>
            <person name="Worden A.Z."/>
            <person name="Zhang X."/>
            <person name="Grigoriev I.V."/>
            <person name="Allen A.E."/>
            <person name="Bidle K."/>
            <person name="Borodovsky M."/>
            <person name="Bowler C."/>
            <person name="Brownlee C."/>
            <person name="Cock J.M."/>
            <person name="Elias M."/>
            <person name="Gladyshev V.N."/>
            <person name="Groth M."/>
            <person name="Guda C."/>
            <person name="Hadaegh A."/>
            <person name="Iglesias-Rodriguez M.D."/>
            <person name="Jenkins J."/>
            <person name="Jones B.M."/>
            <person name="Lawson T."/>
            <person name="Leese F."/>
            <person name="Lindquist E."/>
            <person name="Lobanov A."/>
            <person name="Lomsadze A."/>
            <person name="Malik S.B."/>
            <person name="Marsh M.E."/>
            <person name="Mackinder L."/>
            <person name="Mock T."/>
            <person name="Mueller-Roeber B."/>
            <person name="Pagarete A."/>
            <person name="Parker M."/>
            <person name="Probert I."/>
            <person name="Quesneville H."/>
            <person name="Raines C."/>
            <person name="Rensing S.A."/>
            <person name="Riano-Pachon D.M."/>
            <person name="Richier S."/>
            <person name="Rokitta S."/>
            <person name="Shiraiwa Y."/>
            <person name="Soanes D.M."/>
            <person name="van der Giezen M."/>
            <person name="Wahlund T.M."/>
            <person name="Williams B."/>
            <person name="Wilson W."/>
            <person name="Wolfe G."/>
            <person name="Wurch L.L."/>
        </authorList>
    </citation>
    <scope>NUCLEOTIDE SEQUENCE</scope>
</reference>
<dbReference type="HOGENOM" id="CLU_000604_1_10_1"/>
<evidence type="ECO:0000313" key="11">
    <source>
        <dbReference type="Proteomes" id="UP000013827"/>
    </source>
</evidence>
<dbReference type="RefSeq" id="XP_005756530.1">
    <property type="nucleotide sequence ID" value="XM_005756473.1"/>
</dbReference>
<accession>A0A0D3HYL6</accession>
<evidence type="ECO:0000259" key="9">
    <source>
        <dbReference type="PROSITE" id="PS50893"/>
    </source>
</evidence>
<dbReference type="PROSITE" id="PS00211">
    <property type="entry name" value="ABC_TRANSPORTER_1"/>
    <property type="match status" value="1"/>
</dbReference>
<dbReference type="GO" id="GO:0005524">
    <property type="term" value="F:ATP binding"/>
    <property type="evidence" value="ECO:0007669"/>
    <property type="project" value="UniProtKB-KW"/>
</dbReference>
<dbReference type="GeneID" id="17250192"/>
<dbReference type="PRINTS" id="PR00364">
    <property type="entry name" value="DISEASERSIST"/>
</dbReference>
<proteinExistence type="predicted"/>
<dbReference type="PANTHER" id="PTHR48041:SF2">
    <property type="entry name" value="ATP-DEPENDENT PERMEASE-RELATED"/>
    <property type="match status" value="1"/>
</dbReference>
<keyword evidence="5" id="KW-0067">ATP-binding</keyword>
<dbReference type="InterPro" id="IPR003439">
    <property type="entry name" value="ABC_transporter-like_ATP-bd"/>
</dbReference>
<evidence type="ECO:0000256" key="6">
    <source>
        <dbReference type="ARBA" id="ARBA00022989"/>
    </source>
</evidence>
<dbReference type="SUPFAM" id="SSF52540">
    <property type="entry name" value="P-loop containing nucleoside triphosphate hydrolases"/>
    <property type="match status" value="1"/>
</dbReference>
<dbReference type="Proteomes" id="UP000013827">
    <property type="component" value="Unassembled WGS sequence"/>
</dbReference>
<reference evidence="10" key="2">
    <citation type="submission" date="2024-10" db="UniProtKB">
        <authorList>
            <consortium name="EnsemblProtists"/>
        </authorList>
    </citation>
    <scope>IDENTIFICATION</scope>
</reference>
<dbReference type="GO" id="GO:0042626">
    <property type="term" value="F:ATPase-coupled transmembrane transporter activity"/>
    <property type="evidence" value="ECO:0007669"/>
    <property type="project" value="TreeGrafter"/>
</dbReference>
<dbReference type="InterPro" id="IPR003593">
    <property type="entry name" value="AAA+_ATPase"/>
</dbReference>
<evidence type="ECO:0000256" key="7">
    <source>
        <dbReference type="ARBA" id="ARBA00023136"/>
    </source>
</evidence>
<keyword evidence="2" id="KW-0813">Transport</keyword>
<evidence type="ECO:0000313" key="10">
    <source>
        <dbReference type="EnsemblProtists" id="EOD04101"/>
    </source>
</evidence>
<dbReference type="GO" id="GO:0016020">
    <property type="term" value="C:membrane"/>
    <property type="evidence" value="ECO:0007669"/>
    <property type="project" value="UniProtKB-SubCell"/>
</dbReference>
<keyword evidence="7" id="KW-0472">Membrane</keyword>
<name>A0A0D3HYL6_EMIH1</name>
<dbReference type="SMART" id="SM00382">
    <property type="entry name" value="AAA"/>
    <property type="match status" value="1"/>
</dbReference>
<evidence type="ECO:0000256" key="3">
    <source>
        <dbReference type="ARBA" id="ARBA00022692"/>
    </source>
</evidence>
<keyword evidence="4" id="KW-0547">Nucleotide-binding</keyword>
<protein>
    <recommendedName>
        <fullName evidence="9">ABC transporter domain-containing protein</fullName>
    </recommendedName>
</protein>
<keyword evidence="11" id="KW-1185">Reference proteome</keyword>
<dbReference type="PaxDb" id="2903-EOD04101"/>
<feature type="domain" description="ABC transporter" evidence="9">
    <location>
        <begin position="34"/>
        <end position="261"/>
    </location>
</feature>
<dbReference type="InterPro" id="IPR027417">
    <property type="entry name" value="P-loop_NTPase"/>
</dbReference>
<keyword evidence="3" id="KW-0812">Transmembrane</keyword>
<dbReference type="Gene3D" id="3.40.50.300">
    <property type="entry name" value="P-loop containing nucleotide triphosphate hydrolases"/>
    <property type="match status" value="1"/>
</dbReference>
<evidence type="ECO:0000256" key="2">
    <source>
        <dbReference type="ARBA" id="ARBA00022448"/>
    </source>
</evidence>
<evidence type="ECO:0000256" key="5">
    <source>
        <dbReference type="ARBA" id="ARBA00022840"/>
    </source>
</evidence>
<dbReference type="KEGG" id="ehx:EMIHUDRAFT_453981"/>
<dbReference type="Pfam" id="PF00005">
    <property type="entry name" value="ABC_tran"/>
    <property type="match status" value="1"/>
</dbReference>
<dbReference type="EnsemblProtists" id="EOD04101">
    <property type="protein sequence ID" value="EOD04101"/>
    <property type="gene ID" value="EMIHUDRAFT_453981"/>
</dbReference>
<dbReference type="GO" id="GO:0016887">
    <property type="term" value="F:ATP hydrolysis activity"/>
    <property type="evidence" value="ECO:0007669"/>
    <property type="project" value="InterPro"/>
</dbReference>
<comment type="subcellular location">
    <subcellularLocation>
        <location evidence="1">Membrane</location>
        <topology evidence="1">Multi-pass membrane protein</topology>
    </subcellularLocation>
</comment>